<reference evidence="2" key="1">
    <citation type="journal article" date="2019" name="Sci. Rep.">
        <title>Draft genome of Tanacetum cinerariifolium, the natural source of mosquito coil.</title>
        <authorList>
            <person name="Yamashiro T."/>
            <person name="Shiraishi A."/>
            <person name="Satake H."/>
            <person name="Nakayama K."/>
        </authorList>
    </citation>
    <scope>NUCLEOTIDE SEQUENCE</scope>
</reference>
<sequence length="322" mass="35967">MQRIFLDTEEGGSNHRKKDRAMKRMVFGTDGKQVNIPISSTDSLGGPTPTRTKVIPNFDDMNEPTRKFTVHSNVFTSGPCTFVQVPTGTNIDASTNADQLGSQHMENTRPVSYFNIATTSSLNGSANKNEGEQDVLMVAYKSDGLSLIATKNRYPNDARFVYEFHVFGIMVVLNLDKHGYRKETIRVEYEWKPPRCSTCLVFGHSVDDCPKGNGTFFLSNSFEALNVDNMVIEDLDSGNNESTYEEGQSVTLVVEKINMIEQQLLEGKFVLVDDDGKPLEKDDYLNDHDNEDEVEPLDNEMASYLASEPSEIGYGTNSLPKQ</sequence>
<dbReference type="AlphaFoldDB" id="A0A6L2MGA9"/>
<evidence type="ECO:0008006" key="3">
    <source>
        <dbReference type="Google" id="ProtNLM"/>
    </source>
</evidence>
<feature type="region of interest" description="Disordered" evidence="1">
    <location>
        <begin position="1"/>
        <end position="20"/>
    </location>
</feature>
<accession>A0A6L2MGA9</accession>
<gene>
    <name evidence="2" type="ORF">Tci_043492</name>
</gene>
<protein>
    <recommendedName>
        <fullName evidence="3">Zinc knuckle CX2CX4HX4C</fullName>
    </recommendedName>
</protein>
<dbReference type="EMBL" id="BKCJ010006319">
    <property type="protein sequence ID" value="GEU71514.1"/>
    <property type="molecule type" value="Genomic_DNA"/>
</dbReference>
<evidence type="ECO:0000313" key="2">
    <source>
        <dbReference type="EMBL" id="GEU71514.1"/>
    </source>
</evidence>
<name>A0A6L2MGA9_TANCI</name>
<organism evidence="2">
    <name type="scientific">Tanacetum cinerariifolium</name>
    <name type="common">Dalmatian daisy</name>
    <name type="synonym">Chrysanthemum cinerariifolium</name>
    <dbReference type="NCBI Taxonomy" id="118510"/>
    <lineage>
        <taxon>Eukaryota</taxon>
        <taxon>Viridiplantae</taxon>
        <taxon>Streptophyta</taxon>
        <taxon>Embryophyta</taxon>
        <taxon>Tracheophyta</taxon>
        <taxon>Spermatophyta</taxon>
        <taxon>Magnoliopsida</taxon>
        <taxon>eudicotyledons</taxon>
        <taxon>Gunneridae</taxon>
        <taxon>Pentapetalae</taxon>
        <taxon>asterids</taxon>
        <taxon>campanulids</taxon>
        <taxon>Asterales</taxon>
        <taxon>Asteraceae</taxon>
        <taxon>Asteroideae</taxon>
        <taxon>Anthemideae</taxon>
        <taxon>Anthemidinae</taxon>
        <taxon>Tanacetum</taxon>
    </lineage>
</organism>
<comment type="caution">
    <text evidence="2">The sequence shown here is derived from an EMBL/GenBank/DDBJ whole genome shotgun (WGS) entry which is preliminary data.</text>
</comment>
<evidence type="ECO:0000256" key="1">
    <source>
        <dbReference type="SAM" id="MobiDB-lite"/>
    </source>
</evidence>
<proteinExistence type="predicted"/>